<evidence type="ECO:0000259" key="2">
    <source>
        <dbReference type="Pfam" id="PF00326"/>
    </source>
</evidence>
<name>A0A931J0V0_9BURK</name>
<dbReference type="PANTHER" id="PTHR42776">
    <property type="entry name" value="SERINE PEPTIDASE S9 FAMILY MEMBER"/>
    <property type="match status" value="1"/>
</dbReference>
<keyword evidence="1" id="KW-0378">Hydrolase</keyword>
<organism evidence="3 4">
    <name type="scientific">Inhella proteolytica</name>
    <dbReference type="NCBI Taxonomy" id="2795029"/>
    <lineage>
        <taxon>Bacteria</taxon>
        <taxon>Pseudomonadati</taxon>
        <taxon>Pseudomonadota</taxon>
        <taxon>Betaproteobacteria</taxon>
        <taxon>Burkholderiales</taxon>
        <taxon>Sphaerotilaceae</taxon>
        <taxon>Inhella</taxon>
    </lineage>
</organism>
<dbReference type="GO" id="GO:0004252">
    <property type="term" value="F:serine-type endopeptidase activity"/>
    <property type="evidence" value="ECO:0007669"/>
    <property type="project" value="TreeGrafter"/>
</dbReference>
<dbReference type="SUPFAM" id="SSF82171">
    <property type="entry name" value="DPP6 N-terminal domain-like"/>
    <property type="match status" value="1"/>
</dbReference>
<dbReference type="Gene3D" id="3.40.50.1820">
    <property type="entry name" value="alpha/beta hydrolase"/>
    <property type="match status" value="1"/>
</dbReference>
<dbReference type="Pfam" id="PF00326">
    <property type="entry name" value="Peptidase_S9"/>
    <property type="match status" value="1"/>
</dbReference>
<dbReference type="EMBL" id="JAEDAK010000004">
    <property type="protein sequence ID" value="MBH9576653.1"/>
    <property type="molecule type" value="Genomic_DNA"/>
</dbReference>
<dbReference type="SUPFAM" id="SSF53474">
    <property type="entry name" value="alpha/beta-Hydrolases"/>
    <property type="match status" value="1"/>
</dbReference>
<dbReference type="InterPro" id="IPR001375">
    <property type="entry name" value="Peptidase_S9_cat"/>
</dbReference>
<dbReference type="AlphaFoldDB" id="A0A931J0V0"/>
<dbReference type="Proteomes" id="UP000613266">
    <property type="component" value="Unassembled WGS sequence"/>
</dbReference>
<dbReference type="PANTHER" id="PTHR42776:SF27">
    <property type="entry name" value="DIPEPTIDYL PEPTIDASE FAMILY MEMBER 6"/>
    <property type="match status" value="1"/>
</dbReference>
<evidence type="ECO:0000256" key="1">
    <source>
        <dbReference type="ARBA" id="ARBA00022801"/>
    </source>
</evidence>
<reference evidence="3" key="1">
    <citation type="submission" date="2020-12" db="EMBL/GenBank/DDBJ databases">
        <title>The genome sequence of Inhella sp. 1Y17.</title>
        <authorList>
            <person name="Liu Y."/>
        </authorList>
    </citation>
    <scope>NUCLEOTIDE SEQUENCE</scope>
    <source>
        <strain evidence="3">1Y17</strain>
    </source>
</reference>
<evidence type="ECO:0000313" key="3">
    <source>
        <dbReference type="EMBL" id="MBH9576653.1"/>
    </source>
</evidence>
<dbReference type="InterPro" id="IPR029058">
    <property type="entry name" value="AB_hydrolase_fold"/>
</dbReference>
<sequence length="651" mass="72474">MAWVQAATGLPAELFFKESELRQAVLSPSGTKLALSFGGDGRRVGLFVLEVDDTSKGHAVAHFSDVDVNDIHWVNDERLIFSTTDFSAGGGRPSGAPGLFAVDASGENLRMLVRRRHAPMQTGTHIVSRTLDWNHELLMVPQPRAAETNEEVLIAELKFGLDDSVSYYPLWLHTRTGRTRGAEVRAPGEPLRWWFDGQGEARAVMTRKDQYLTLHWRAPGQTEWQVLASGDVLRMPFLPHSVDDKGQLYVTHGEGPEGRTVLSLYDFASKAPGKVLVSLQGFDFQGRLLRGAPGERALGLRLTHDAETTIWFSAAHKQLQQKVDAQLPGRVNRMSCRRCDGKDVVALIHSYADVEAGRVWLYRGSPPQGQTEWTAVAAARKELQPAEMATLDLHRIRARDGHELPVWVSTPRRPAAGKPAVVLVHGGPWVRGWSWTWETWTQFLASRGYLVIAPEFRGSSGYGDAHERAGYKQWGRAMQDDVADALQWARKQGLAGEKACIAGASYGGYSALMGLVRHPELYRCGVAWVAVTDLELLLNGSVWIDDDTSDLARRHSLPEMIGDPVRDAEMLRAHSPVHQAARIQVPVLLGFGEDDRRVPLAHGQRLRAALQKAGNEPEWVSYPGEGHFWALLKNRVDFAQRVERFLERHLQ</sequence>
<evidence type="ECO:0000313" key="4">
    <source>
        <dbReference type="Proteomes" id="UP000613266"/>
    </source>
</evidence>
<dbReference type="RefSeq" id="WP_198110273.1">
    <property type="nucleotide sequence ID" value="NZ_JAEDAK010000004.1"/>
</dbReference>
<gene>
    <name evidence="3" type="ORF">I7X39_07035</name>
</gene>
<dbReference type="GO" id="GO:0006508">
    <property type="term" value="P:proteolysis"/>
    <property type="evidence" value="ECO:0007669"/>
    <property type="project" value="InterPro"/>
</dbReference>
<keyword evidence="4" id="KW-1185">Reference proteome</keyword>
<protein>
    <submittedName>
        <fullName evidence="3">S9 family peptidase</fullName>
    </submittedName>
</protein>
<comment type="caution">
    <text evidence="3">The sequence shown here is derived from an EMBL/GenBank/DDBJ whole genome shotgun (WGS) entry which is preliminary data.</text>
</comment>
<accession>A0A931J0V0</accession>
<proteinExistence type="predicted"/>
<feature type="domain" description="Peptidase S9 prolyl oligopeptidase catalytic" evidence="2">
    <location>
        <begin position="440"/>
        <end position="651"/>
    </location>
</feature>